<dbReference type="Pfam" id="PF01385">
    <property type="entry name" value="OrfB_IS605"/>
    <property type="match status" value="1"/>
</dbReference>
<evidence type="ECO:0000313" key="8">
    <source>
        <dbReference type="EMBL" id="ODN30263.1"/>
    </source>
</evidence>
<comment type="similarity">
    <text evidence="2">In the N-terminal section; belongs to the transposase 2 family.</text>
</comment>
<dbReference type="NCBIfam" id="NF040570">
    <property type="entry name" value="guided_TnpB"/>
    <property type="match status" value="1"/>
</dbReference>
<evidence type="ECO:0000256" key="2">
    <source>
        <dbReference type="ARBA" id="ARBA00011044"/>
    </source>
</evidence>
<dbReference type="GO" id="GO:0032196">
    <property type="term" value="P:transposition"/>
    <property type="evidence" value="ECO:0007669"/>
    <property type="project" value="UniProtKB-KW"/>
</dbReference>
<keyword evidence="5" id="KW-0233">DNA recombination</keyword>
<dbReference type="GO" id="GO:0003677">
    <property type="term" value="F:DNA binding"/>
    <property type="evidence" value="ECO:0007669"/>
    <property type="project" value="UniProtKB-KW"/>
</dbReference>
<protein>
    <submittedName>
        <fullName evidence="8">Transposase</fullName>
    </submittedName>
</protein>
<gene>
    <name evidence="8" type="ORF">A4H02_06115</name>
</gene>
<dbReference type="PANTHER" id="PTHR30405">
    <property type="entry name" value="TRANSPOSASE"/>
    <property type="match status" value="1"/>
</dbReference>
<keyword evidence="4" id="KW-0238">DNA-binding</keyword>
<evidence type="ECO:0000256" key="4">
    <source>
        <dbReference type="ARBA" id="ARBA00023125"/>
    </source>
</evidence>
<dbReference type="OrthoDB" id="47831at2"/>
<dbReference type="InterPro" id="IPR051399">
    <property type="entry name" value="RNA-guided_DNA_endo/Transpos"/>
</dbReference>
<comment type="caution">
    <text evidence="8">The sequence shown here is derived from an EMBL/GenBank/DDBJ whole genome shotgun (WGS) entry which is preliminary data.</text>
</comment>
<proteinExistence type="inferred from homology"/>
<dbReference type="EMBL" id="LWAF01000008">
    <property type="protein sequence ID" value="ODN30263.1"/>
    <property type="molecule type" value="Genomic_DNA"/>
</dbReference>
<keyword evidence="9" id="KW-1185">Reference proteome</keyword>
<name>A0A1E3G357_9BACT</name>
<evidence type="ECO:0000256" key="3">
    <source>
        <dbReference type="ARBA" id="ARBA00022578"/>
    </source>
</evidence>
<dbReference type="PANTHER" id="PTHR30405:SF11">
    <property type="entry name" value="RNA-GUIDED DNA ENDONUCLEASE RV2885C-RELATED"/>
    <property type="match status" value="1"/>
</dbReference>
<accession>A0A1E3G357</accession>
<keyword evidence="3" id="KW-0815">Transposition</keyword>
<evidence type="ECO:0000313" key="9">
    <source>
        <dbReference type="Proteomes" id="UP000094570"/>
    </source>
</evidence>
<sequence>MTWKQNGFKVVGRKLRLSLSKQTKDYLKSAHGIESKYVWIELPKTLSLDSVKIQQVELVPYQAFGNISYSLRIIYREPIQDFKGRPELNERKILAIDLGVSNFATCTDGIKSFIVDGRILLSKLRLVNKKTTKLKSVLVRQKLKTSKRLHRLHRYVQNYVNDFVHKASKGIVDYCVKNGVGVIVVGKLNHGITNIDIGSQNNQKLHQMPYGKFLQKLKYKAKAYGIQVIQIDEAYTSQSCSC</sequence>
<dbReference type="Proteomes" id="UP000094570">
    <property type="component" value="Unassembled WGS sequence"/>
</dbReference>
<dbReference type="InterPro" id="IPR001959">
    <property type="entry name" value="Transposase"/>
</dbReference>
<feature type="domain" description="Probable transposase IS891/IS1136/IS1341" evidence="6">
    <location>
        <begin position="85"/>
        <end position="188"/>
    </location>
</feature>
<dbReference type="NCBIfam" id="TIGR01766">
    <property type="entry name" value="IS200/IS605 family accessory protein TnpB-like domain"/>
    <property type="match status" value="1"/>
</dbReference>
<reference evidence="9" key="1">
    <citation type="submission" date="2016-04" db="EMBL/GenBank/DDBJ databases">
        <title>The genome sequence project of a novel Fervidobacterium isolate from a hot spring in Thailand.</title>
        <authorList>
            <person name="Gonzalez J.M."/>
            <person name="Cuecas A."/>
            <person name="Kanoksilapatham W."/>
        </authorList>
    </citation>
    <scope>NUCLEOTIDE SEQUENCE [LARGE SCALE GENOMIC DNA]</scope>
    <source>
        <strain evidence="9">FC2004</strain>
    </source>
</reference>
<dbReference type="STRING" id="1008305.A4H02_06115"/>
<evidence type="ECO:0000256" key="5">
    <source>
        <dbReference type="ARBA" id="ARBA00023172"/>
    </source>
</evidence>
<dbReference type="GO" id="GO:0006310">
    <property type="term" value="P:DNA recombination"/>
    <property type="evidence" value="ECO:0007669"/>
    <property type="project" value="UniProtKB-KW"/>
</dbReference>
<evidence type="ECO:0000259" key="6">
    <source>
        <dbReference type="Pfam" id="PF01385"/>
    </source>
</evidence>
<evidence type="ECO:0000259" key="7">
    <source>
        <dbReference type="Pfam" id="PF07282"/>
    </source>
</evidence>
<dbReference type="InterPro" id="IPR010095">
    <property type="entry name" value="Cas12f1-like_TNB"/>
</dbReference>
<feature type="domain" description="Cas12f1-like TNB" evidence="7">
    <location>
        <begin position="210"/>
        <end position="242"/>
    </location>
</feature>
<dbReference type="AlphaFoldDB" id="A0A1E3G357"/>
<organism evidence="8 9">
    <name type="scientific">Fervidobacterium thailandense</name>
    <dbReference type="NCBI Taxonomy" id="1008305"/>
    <lineage>
        <taxon>Bacteria</taxon>
        <taxon>Thermotogati</taxon>
        <taxon>Thermotogota</taxon>
        <taxon>Thermotogae</taxon>
        <taxon>Thermotogales</taxon>
        <taxon>Fervidobacteriaceae</taxon>
        <taxon>Fervidobacterium</taxon>
    </lineage>
</organism>
<dbReference type="Pfam" id="PF07282">
    <property type="entry name" value="Cas12f1-like_TNB"/>
    <property type="match status" value="1"/>
</dbReference>
<evidence type="ECO:0000256" key="1">
    <source>
        <dbReference type="ARBA" id="ARBA00008761"/>
    </source>
</evidence>
<comment type="similarity">
    <text evidence="1">In the C-terminal section; belongs to the transposase 35 family.</text>
</comment>